<comment type="function">
    <text evidence="7">Functions as a peptidoglycan terminase that cleaves nascent peptidoglycan strands endolytically to terminate their elongation.</text>
</comment>
<keyword evidence="1 7" id="KW-1003">Cell membrane</keyword>
<comment type="subcellular location">
    <subcellularLocation>
        <location evidence="7">Cell membrane</location>
        <topology evidence="7">Single-pass membrane protein</topology>
    </subcellularLocation>
</comment>
<dbReference type="PANTHER" id="PTHR30518:SF2">
    <property type="entry name" value="ENDOLYTIC MUREIN TRANSGLYCOSYLASE"/>
    <property type="match status" value="1"/>
</dbReference>
<dbReference type="GO" id="GO:0008932">
    <property type="term" value="F:lytic endotransglycosylase activity"/>
    <property type="evidence" value="ECO:0007669"/>
    <property type="project" value="UniProtKB-UniRule"/>
</dbReference>
<dbReference type="GO" id="GO:0009252">
    <property type="term" value="P:peptidoglycan biosynthetic process"/>
    <property type="evidence" value="ECO:0007669"/>
    <property type="project" value="UniProtKB-UniRule"/>
</dbReference>
<dbReference type="GO" id="GO:0005886">
    <property type="term" value="C:plasma membrane"/>
    <property type="evidence" value="ECO:0007669"/>
    <property type="project" value="UniProtKB-SubCell"/>
</dbReference>
<keyword evidence="10" id="KW-1185">Reference proteome</keyword>
<feature type="site" description="Important for catalytic activity" evidence="7">
    <location>
        <position position="461"/>
    </location>
</feature>
<keyword evidence="5 7" id="KW-0456">Lyase</keyword>
<evidence type="ECO:0000256" key="2">
    <source>
        <dbReference type="ARBA" id="ARBA00022692"/>
    </source>
</evidence>
<comment type="catalytic activity">
    <reaction evidence="7">
        <text>a peptidoglycan chain = a peptidoglycan chain with N-acetyl-1,6-anhydromuramyl-[peptide] at the reducing end + a peptidoglycan chain with N-acetylglucosamine at the non-reducing end.</text>
        <dbReference type="EC" id="4.2.2.29"/>
    </reaction>
</comment>
<dbReference type="PANTHER" id="PTHR30518">
    <property type="entry name" value="ENDOLYTIC MUREIN TRANSGLYCOSYLASE"/>
    <property type="match status" value="1"/>
</dbReference>
<feature type="region of interest" description="Disordered" evidence="8">
    <location>
        <begin position="1"/>
        <end position="226"/>
    </location>
</feature>
<dbReference type="AlphaFoldDB" id="A0A9X8UIV0"/>
<feature type="compositionally biased region" description="Basic and acidic residues" evidence="8">
    <location>
        <begin position="71"/>
        <end position="80"/>
    </location>
</feature>
<reference evidence="9 10" key="1">
    <citation type="submission" date="2019-03" db="EMBL/GenBank/DDBJ databases">
        <title>Genomic Encyclopedia of Type Strains, Phase IV (KMG-IV): sequencing the most valuable type-strain genomes for metagenomic binning, comparative biology and taxonomic classification.</title>
        <authorList>
            <person name="Goeker M."/>
        </authorList>
    </citation>
    <scope>NUCLEOTIDE SEQUENCE [LARGE SCALE GENOMIC DNA]</scope>
    <source>
        <strain evidence="9 10">DSM 100433</strain>
    </source>
</reference>
<dbReference type="Gene3D" id="3.30.1490.480">
    <property type="entry name" value="Endolytic murein transglycosylase"/>
    <property type="match status" value="1"/>
</dbReference>
<dbReference type="EMBL" id="SLUK01000008">
    <property type="protein sequence ID" value="TCL42794.1"/>
    <property type="molecule type" value="Genomic_DNA"/>
</dbReference>
<evidence type="ECO:0000256" key="1">
    <source>
        <dbReference type="ARBA" id="ARBA00022475"/>
    </source>
</evidence>
<evidence type="ECO:0000256" key="5">
    <source>
        <dbReference type="ARBA" id="ARBA00023239"/>
    </source>
</evidence>
<dbReference type="RefSeq" id="WP_132084825.1">
    <property type="nucleotide sequence ID" value="NZ_SLUK01000008.1"/>
</dbReference>
<organism evidence="9 10">
    <name type="scientific">Harryflintia acetispora</name>
    <dbReference type="NCBI Taxonomy" id="1849041"/>
    <lineage>
        <taxon>Bacteria</taxon>
        <taxon>Bacillati</taxon>
        <taxon>Bacillota</taxon>
        <taxon>Clostridia</taxon>
        <taxon>Eubacteriales</taxon>
        <taxon>Oscillospiraceae</taxon>
        <taxon>Harryflintia</taxon>
    </lineage>
</organism>
<dbReference type="InterPro" id="IPR003770">
    <property type="entry name" value="MLTG-like"/>
</dbReference>
<comment type="similarity">
    <text evidence="7">Belongs to the transglycosylase MltG family.</text>
</comment>
<dbReference type="Pfam" id="PF02618">
    <property type="entry name" value="YceG"/>
    <property type="match status" value="1"/>
</dbReference>
<sequence length="594" mass="64799">MSEQDEFQELIRSFSLDKQPDQDTPSGEYQPLRRQAPPVGAAQQPRTMEPERGVYQPSARPVPSGQPVREYVPRPPREEVPAPAPGDVQPRFGERTPNPRGFNPDGFDTGAKAGGSAGFNPAGFEEAVSSAQSPVATAAPPAASGNTGARGRGFQLNIDSEEYAGIPDSAPAPVLSQGGAQPPRRQMGNAGGGFGAVPPPPARGGKGGGRGNEPPKPPKKRRRRGGGVSRFMEALVLVAGAVACAIFLSIFALQSASDMLGINKPDKKVEFVVAENATVGEVAEQLKEAGIITQPLTFKLYAGLKDKKEYVPGTYELNTKMAYDQIMTMMTKGNTEKEVVWVTFPEGQTLNQVAAKLEENKVCSAEEFIRVTDTVSFGSDSQYGYEFYDKIPDDPLRYHKLEGYVFPDTYQFYVGENVESVVNKFLSVFNTRVTQDLYDLMEKQGMTLDQTLTLASIIQKEAGDVQYMYDISSVFHNRLSNSAQYPRLESDATYLYVRDEIEPNLSSKNEEMAAAYDTYQCQGLPIGPINNPGLDAIKAALAPAETNYFYFLSDQKHEYHFATTLQEHNLNLQSAGEAYGTTIDHSDDGSSSQQ</sequence>
<keyword evidence="4 7" id="KW-0472">Membrane</keyword>
<evidence type="ECO:0000256" key="4">
    <source>
        <dbReference type="ARBA" id="ARBA00023136"/>
    </source>
</evidence>
<evidence type="ECO:0000256" key="7">
    <source>
        <dbReference type="HAMAP-Rule" id="MF_02065"/>
    </source>
</evidence>
<gene>
    <name evidence="7" type="primary">mltG</name>
    <name evidence="9" type="ORF">EDD78_108107</name>
</gene>
<protein>
    <recommendedName>
        <fullName evidence="7">Endolytic murein transglycosylase</fullName>
        <ecNumber evidence="7">4.2.2.29</ecNumber>
    </recommendedName>
    <alternativeName>
        <fullName evidence="7">Peptidoglycan lytic transglycosylase</fullName>
    </alternativeName>
    <alternativeName>
        <fullName evidence="7">Peptidoglycan polymerization terminase</fullName>
    </alternativeName>
</protein>
<keyword evidence="3 7" id="KW-1133">Transmembrane helix</keyword>
<dbReference type="NCBIfam" id="TIGR00247">
    <property type="entry name" value="endolytic transglycosylase MltG"/>
    <property type="match status" value="1"/>
</dbReference>
<evidence type="ECO:0000256" key="8">
    <source>
        <dbReference type="SAM" id="MobiDB-lite"/>
    </source>
</evidence>
<evidence type="ECO:0000256" key="6">
    <source>
        <dbReference type="ARBA" id="ARBA00023316"/>
    </source>
</evidence>
<evidence type="ECO:0000313" key="10">
    <source>
        <dbReference type="Proteomes" id="UP000294682"/>
    </source>
</evidence>
<evidence type="ECO:0000313" key="9">
    <source>
        <dbReference type="EMBL" id="TCL42794.1"/>
    </source>
</evidence>
<dbReference type="GO" id="GO:0071555">
    <property type="term" value="P:cell wall organization"/>
    <property type="evidence" value="ECO:0007669"/>
    <property type="project" value="UniProtKB-KW"/>
</dbReference>
<proteinExistence type="inferred from homology"/>
<keyword evidence="6 7" id="KW-0961">Cell wall biogenesis/degradation</keyword>
<accession>A0A9X8UIV0</accession>
<dbReference type="HAMAP" id="MF_02065">
    <property type="entry name" value="MltG"/>
    <property type="match status" value="1"/>
</dbReference>
<dbReference type="Proteomes" id="UP000294682">
    <property type="component" value="Unassembled WGS sequence"/>
</dbReference>
<comment type="caution">
    <text evidence="9">The sequence shown here is derived from an EMBL/GenBank/DDBJ whole genome shotgun (WGS) entry which is preliminary data.</text>
</comment>
<feature type="compositionally biased region" description="Low complexity" evidence="8">
    <location>
        <begin position="127"/>
        <end position="144"/>
    </location>
</feature>
<evidence type="ECO:0000256" key="3">
    <source>
        <dbReference type="ARBA" id="ARBA00022989"/>
    </source>
</evidence>
<feature type="transmembrane region" description="Helical" evidence="7">
    <location>
        <begin position="231"/>
        <end position="253"/>
    </location>
</feature>
<keyword evidence="2 7" id="KW-0812">Transmembrane</keyword>
<dbReference type="EC" id="4.2.2.29" evidence="7"/>
<name>A0A9X8UIV0_9FIRM</name>